<accession>A0AA42BKC8</accession>
<dbReference type="InterPro" id="IPR006660">
    <property type="entry name" value="Arsenate_reductase-like"/>
</dbReference>
<dbReference type="Proteomes" id="UP001165413">
    <property type="component" value="Unassembled WGS sequence"/>
</dbReference>
<keyword evidence="4" id="KW-1185">Reference proteome</keyword>
<dbReference type="Gene3D" id="3.40.30.10">
    <property type="entry name" value="Glutaredoxin"/>
    <property type="match status" value="1"/>
</dbReference>
<dbReference type="InterPro" id="IPR006504">
    <property type="entry name" value="Tscrpt_reg_Spx/MgsR"/>
</dbReference>
<evidence type="ECO:0000256" key="2">
    <source>
        <dbReference type="PROSITE-ProRule" id="PRU01282"/>
    </source>
</evidence>
<dbReference type="EMBL" id="JANATA010000001">
    <property type="protein sequence ID" value="MCP3427628.1"/>
    <property type="molecule type" value="Genomic_DNA"/>
</dbReference>
<name>A0AA42BKC8_9ALTE</name>
<sequence length="119" mass="13595">MTTLYGIKSCDTMKKAMTWLANHNIEYTFFDYKKETISADWLTQMLAEHGLAIVMNKRGTTYRKLDDETKTLLNDEATPVSQVIALLCANSSMIKRPILTHGKRSIVGFKDSDYETFFA</sequence>
<dbReference type="PANTHER" id="PTHR30041:SF8">
    <property type="entry name" value="PROTEIN YFFB"/>
    <property type="match status" value="1"/>
</dbReference>
<proteinExistence type="inferred from homology"/>
<comment type="similarity">
    <text evidence="1 2">Belongs to the ArsC family.</text>
</comment>
<dbReference type="PANTHER" id="PTHR30041">
    <property type="entry name" value="ARSENATE REDUCTASE"/>
    <property type="match status" value="1"/>
</dbReference>
<dbReference type="InterPro" id="IPR036249">
    <property type="entry name" value="Thioredoxin-like_sf"/>
</dbReference>
<dbReference type="Pfam" id="PF03960">
    <property type="entry name" value="ArsC"/>
    <property type="match status" value="1"/>
</dbReference>
<dbReference type="SUPFAM" id="SSF52833">
    <property type="entry name" value="Thioredoxin-like"/>
    <property type="match status" value="1"/>
</dbReference>
<evidence type="ECO:0000256" key="1">
    <source>
        <dbReference type="ARBA" id="ARBA00007198"/>
    </source>
</evidence>
<dbReference type="NCBIfam" id="TIGR01617">
    <property type="entry name" value="arsC_related"/>
    <property type="match status" value="1"/>
</dbReference>
<evidence type="ECO:0000313" key="4">
    <source>
        <dbReference type="Proteomes" id="UP001165413"/>
    </source>
</evidence>
<dbReference type="PROSITE" id="PS51353">
    <property type="entry name" value="ARSC"/>
    <property type="match status" value="1"/>
</dbReference>
<dbReference type="AlphaFoldDB" id="A0AA42BKC8"/>
<organism evidence="3 4">
    <name type="scientific">Opacimonas viscosa</name>
    <dbReference type="NCBI Taxonomy" id="2961944"/>
    <lineage>
        <taxon>Bacteria</taxon>
        <taxon>Pseudomonadati</taxon>
        <taxon>Pseudomonadota</taxon>
        <taxon>Gammaproteobacteria</taxon>
        <taxon>Alteromonadales</taxon>
        <taxon>Alteromonadaceae</taxon>
        <taxon>Opacimonas</taxon>
    </lineage>
</organism>
<evidence type="ECO:0000313" key="3">
    <source>
        <dbReference type="EMBL" id="MCP3427628.1"/>
    </source>
</evidence>
<protein>
    <submittedName>
        <fullName evidence="3">Spx/MgsR family RNA polymerase-binding regulatory protein</fullName>
    </submittedName>
</protein>
<reference evidence="3" key="1">
    <citation type="submission" date="2022-07" db="EMBL/GenBank/DDBJ databases">
        <title>Characterization of the Novel Bacterium Alteromonas immobilis LMIT006 and Alteromonas gregis LMIT007.</title>
        <authorList>
            <person name="Lin X."/>
        </authorList>
    </citation>
    <scope>NUCLEOTIDE SEQUENCE</scope>
    <source>
        <strain evidence="3">LMIT007</strain>
    </source>
</reference>
<gene>
    <name evidence="3" type="ORF">NLF92_01545</name>
</gene>
<comment type="caution">
    <text evidence="3">The sequence shown here is derived from an EMBL/GenBank/DDBJ whole genome shotgun (WGS) entry which is preliminary data.</text>
</comment>
<dbReference type="RefSeq" id="WP_254098151.1">
    <property type="nucleotide sequence ID" value="NZ_JANATA010000001.1"/>
</dbReference>